<keyword evidence="2" id="KW-0732">Signal</keyword>
<organism evidence="3 4">
    <name type="scientific">Eiseniibacteriota bacterium</name>
    <dbReference type="NCBI Taxonomy" id="2212470"/>
    <lineage>
        <taxon>Bacteria</taxon>
        <taxon>Candidatus Eiseniibacteriota</taxon>
    </lineage>
</organism>
<comment type="caution">
    <text evidence="3">The sequence shown here is derived from an EMBL/GenBank/DDBJ whole genome shotgun (WGS) entry which is preliminary data.</text>
</comment>
<sequence length="98" mass="10586">MNKHRFPLLVFVVLVMATLALGWGSAQARPPAGWSPGSSGGSNPSPRPIAVITSGDPDVGQTIVVRHRVGRVPEGEGHSSWYQRVRSVWAAWYLRAAL</sequence>
<name>A0A538TNW9_UNCEI</name>
<feature type="compositionally biased region" description="Low complexity" evidence="1">
    <location>
        <begin position="30"/>
        <end position="44"/>
    </location>
</feature>
<dbReference type="EMBL" id="VBOY01000072">
    <property type="protein sequence ID" value="TMQ65305.1"/>
    <property type="molecule type" value="Genomic_DNA"/>
</dbReference>
<dbReference type="Proteomes" id="UP000316609">
    <property type="component" value="Unassembled WGS sequence"/>
</dbReference>
<evidence type="ECO:0000313" key="3">
    <source>
        <dbReference type="EMBL" id="TMQ65305.1"/>
    </source>
</evidence>
<dbReference type="AlphaFoldDB" id="A0A538TNW9"/>
<accession>A0A538TNW9</accession>
<evidence type="ECO:0000256" key="2">
    <source>
        <dbReference type="SAM" id="SignalP"/>
    </source>
</evidence>
<feature type="region of interest" description="Disordered" evidence="1">
    <location>
        <begin position="27"/>
        <end position="55"/>
    </location>
</feature>
<feature type="signal peptide" evidence="2">
    <location>
        <begin position="1"/>
        <end position="28"/>
    </location>
</feature>
<evidence type="ECO:0000256" key="1">
    <source>
        <dbReference type="SAM" id="MobiDB-lite"/>
    </source>
</evidence>
<protein>
    <submittedName>
        <fullName evidence="3">Uncharacterized protein</fullName>
    </submittedName>
</protein>
<evidence type="ECO:0000313" key="4">
    <source>
        <dbReference type="Proteomes" id="UP000316609"/>
    </source>
</evidence>
<feature type="chain" id="PRO_5022141230" evidence="2">
    <location>
        <begin position="29"/>
        <end position="98"/>
    </location>
</feature>
<gene>
    <name evidence="3" type="ORF">E6K78_07775</name>
</gene>
<reference evidence="3 4" key="1">
    <citation type="journal article" date="2019" name="Nat. Microbiol.">
        <title>Mediterranean grassland soil C-N compound turnover is dependent on rainfall and depth, and is mediated by genomically divergent microorganisms.</title>
        <authorList>
            <person name="Diamond S."/>
            <person name="Andeer P.F."/>
            <person name="Li Z."/>
            <person name="Crits-Christoph A."/>
            <person name="Burstein D."/>
            <person name="Anantharaman K."/>
            <person name="Lane K.R."/>
            <person name="Thomas B.C."/>
            <person name="Pan C."/>
            <person name="Northen T.R."/>
            <person name="Banfield J.F."/>
        </authorList>
    </citation>
    <scope>NUCLEOTIDE SEQUENCE [LARGE SCALE GENOMIC DNA]</scope>
    <source>
        <strain evidence="3">WS_8</strain>
    </source>
</reference>
<proteinExistence type="predicted"/>